<sequence>MNWIFIKFKLPIFLFLSVSFAYSATNSEPDSVDRIEEIEIEQTQVIISTTKEGPVDHLKIHIELVDVEANKKVNPVDLSGLWLTITRGRYTIPFLRPDTWYGVRFRSENVINGKNVVHEEERMIRTKAREEVASFGGAPVVAPAGFGYPQTIGIPQPHPNSLNSFGVNAPASQGYPIAPPPPPPPTHHPPTLPSNPKAAEEEKPAETLDAIDVKMHRKLDGVENFESLYVTVSWRENPGRSNLTTGLVKLRVICDNSETKEEIQLKGDEDSVTIEITMDQKYDIEEVNSETHQIKAHISPLKCHRICWKSDLVFHTGFGDFTKHLGEECKEISGTTSTTFLRNVKKVTVMENSLSQNELVVETEVAESEQGVVTLLLQKLGGNEEMETIKQTFDTAASNGRFIVPVEDDAIYAVSYTYVKTKPFHYTSKAHFLVESPSVNSTRPSSPLIDLSVMPTSFNYKHDKPDSALKPEPPYLLIARSSHYSRNDLLVRIEPFCNETGVKFRLEDRYPQHQIDAVPFLCGLEPKMYFCNKNVTYHKCDSTLCFSTSVLIDLDSYDSDTRCLNVTQQFPPLHSSSSSLFAPLFLVLFLLSHTH</sequence>
<feature type="region of interest" description="Disordered" evidence="1">
    <location>
        <begin position="155"/>
        <end position="204"/>
    </location>
</feature>
<organism evidence="3 4">
    <name type="scientific">Caenorhabditis japonica</name>
    <dbReference type="NCBI Taxonomy" id="281687"/>
    <lineage>
        <taxon>Eukaryota</taxon>
        <taxon>Metazoa</taxon>
        <taxon>Ecdysozoa</taxon>
        <taxon>Nematoda</taxon>
        <taxon>Chromadorea</taxon>
        <taxon>Rhabditida</taxon>
        <taxon>Rhabditina</taxon>
        <taxon>Rhabditomorpha</taxon>
        <taxon>Rhabditoidea</taxon>
        <taxon>Rhabditidae</taxon>
        <taxon>Peloderinae</taxon>
        <taxon>Caenorhabditis</taxon>
    </lineage>
</organism>
<accession>A0A8R1HIK2</accession>
<evidence type="ECO:0000313" key="3">
    <source>
        <dbReference type="EnsemblMetazoa" id="CJA02708.1"/>
    </source>
</evidence>
<dbReference type="AlphaFoldDB" id="A0A8R1HIK2"/>
<proteinExistence type="predicted"/>
<dbReference type="Proteomes" id="UP000005237">
    <property type="component" value="Unassembled WGS sequence"/>
</dbReference>
<evidence type="ECO:0000256" key="2">
    <source>
        <dbReference type="SAM" id="SignalP"/>
    </source>
</evidence>
<name>A0A8R1HIK2_CAEJA</name>
<protein>
    <submittedName>
        <fullName evidence="3">Uncharacterized protein</fullName>
    </submittedName>
</protein>
<keyword evidence="4" id="KW-1185">Reference proteome</keyword>
<feature type="chain" id="PRO_5035734500" evidence="2">
    <location>
        <begin position="28"/>
        <end position="595"/>
    </location>
</feature>
<evidence type="ECO:0000256" key="1">
    <source>
        <dbReference type="SAM" id="MobiDB-lite"/>
    </source>
</evidence>
<keyword evidence="2" id="KW-0732">Signal</keyword>
<feature type="signal peptide" evidence="2">
    <location>
        <begin position="1"/>
        <end position="27"/>
    </location>
</feature>
<evidence type="ECO:0000313" key="4">
    <source>
        <dbReference type="Proteomes" id="UP000005237"/>
    </source>
</evidence>
<feature type="compositionally biased region" description="Pro residues" evidence="1">
    <location>
        <begin position="177"/>
        <end position="193"/>
    </location>
</feature>
<reference evidence="4" key="1">
    <citation type="submission" date="2010-08" db="EMBL/GenBank/DDBJ databases">
        <authorList>
            <consortium name="Caenorhabditis japonica Sequencing Consortium"/>
            <person name="Wilson R.K."/>
        </authorList>
    </citation>
    <scope>NUCLEOTIDE SEQUENCE [LARGE SCALE GENOMIC DNA]</scope>
    <source>
        <strain evidence="4">DF5081</strain>
    </source>
</reference>
<reference evidence="3" key="2">
    <citation type="submission" date="2022-06" db="UniProtKB">
        <authorList>
            <consortium name="EnsemblMetazoa"/>
        </authorList>
    </citation>
    <scope>IDENTIFICATION</scope>
    <source>
        <strain evidence="3">DF5081</strain>
    </source>
</reference>
<dbReference type="EnsemblMetazoa" id="CJA02708.1">
    <property type="protein sequence ID" value="CJA02708.1"/>
    <property type="gene ID" value="WBGene00121912"/>
</dbReference>